<evidence type="ECO:0000256" key="1">
    <source>
        <dbReference type="SAM" id="Coils"/>
    </source>
</evidence>
<organism evidence="4 5">
    <name type="scientific">Dyadobacter sandarakinus</name>
    <dbReference type="NCBI Taxonomy" id="2747268"/>
    <lineage>
        <taxon>Bacteria</taxon>
        <taxon>Pseudomonadati</taxon>
        <taxon>Bacteroidota</taxon>
        <taxon>Cytophagia</taxon>
        <taxon>Cytophagales</taxon>
        <taxon>Spirosomataceae</taxon>
        <taxon>Dyadobacter</taxon>
    </lineage>
</organism>
<keyword evidence="2" id="KW-0812">Transmembrane</keyword>
<keyword evidence="5" id="KW-1185">Reference proteome</keyword>
<evidence type="ECO:0000256" key="2">
    <source>
        <dbReference type="SAM" id="Phobius"/>
    </source>
</evidence>
<dbReference type="Gene3D" id="2.130.10.10">
    <property type="entry name" value="YVTN repeat-like/Quinoprotein amine dehydrogenase"/>
    <property type="match status" value="1"/>
</dbReference>
<keyword evidence="2" id="KW-1133">Transmembrane helix</keyword>
<sequence>MVFGKELEELKFSAIKRGVCAYKAFWALTLLIAGITFFPVKAQEIPPLINYPASAYKAHNQNWSIDEGNDHLVYAANSDGLLEYDGGTWKLYQLPDRQIVRTILFDQVSIASVPSRVVNMPARKEYRIYAGGFGEFGYWRKAPEGQLQYVSLSRNAGFASLKTEEIWHIIKTSRYIYFQSFSRIYRYDGKHLTEINPHNNFMFLQEVNQRVLVPVIGKSLYELKGEHLVPVAGTEPLAQSIVSSILPFPGGRMLISTTKNGLFIWDNNRLEPWNIAISDELKRNMINRAILLGDGSYAFGTIQKGVYIVSPEGKLLHQFNKKNGLQNNTILALSEDNRRQLWIGMDQGIDLAQLSAPIVSYRINDNPLGSTYAAALWKGQLYVGTNKGVFVKKWLSDEAFRPVPGLGGQTWTLTVVNNQLLCGHNDATYRITDQGVVKLSDVTGGWVMLPVTSGADTLLLQGSYTGLHVYRKDAAGNWSYAHRVKGIPAVPIKQIVQDAKGQFWLGHAYKGLFVARLTPALDTALTLKEFKSPEDIPSEFSIEIQKWRNHIVVRSGTAFFEPDAQNVLQPARDFTKHDDSFKLRSGINGEWFKVYMNRVSFINAQNTSRMLELMLVRNDETIIPLSPDYYFFCLDNGYALFNRRMTGLSQPADEPPLIRKVTNLRNVSESFAVFGSPRLPADARSVRIAYALPVYGKNIQYQYRLQGLTDQWSEWTDQNFAEFTNLEAGDYTFEVRSSLSEVATSYKFGIQPYWRETVMAKLLLAVGILLMLAGLVVFQEKRAARHRQRLIREQEEELSQQRLQSERQIMEIQNEKLQTEVQSKSQQLSNVAINVVRKNEILEEIRDELKQVKAEMGNQLPNIHYQKLLNSIERNVAGRDDWVLFEQNFDEVHEQFFKRLRSIYPSISPSELRLAACLRMNLSTKEMAPVLGISVRGVEIKRYRLRKKLGLDADSNLVQFMMDI</sequence>
<dbReference type="InterPro" id="IPR013783">
    <property type="entry name" value="Ig-like_fold"/>
</dbReference>
<gene>
    <name evidence="4" type="ORF">HWI92_15550</name>
</gene>
<dbReference type="InterPro" id="IPR000792">
    <property type="entry name" value="Tscrpt_reg_LuxR_C"/>
</dbReference>
<proteinExistence type="predicted"/>
<keyword evidence="1" id="KW-0175">Coiled coil</keyword>
<accession>A0ABX7I8V4</accession>
<dbReference type="InterPro" id="IPR015943">
    <property type="entry name" value="WD40/YVTN_repeat-like_dom_sf"/>
</dbReference>
<evidence type="ECO:0000259" key="3">
    <source>
        <dbReference type="SMART" id="SM00421"/>
    </source>
</evidence>
<dbReference type="Proteomes" id="UP000612680">
    <property type="component" value="Chromosome"/>
</dbReference>
<dbReference type="Pfam" id="PF07495">
    <property type="entry name" value="Y_Y_Y"/>
    <property type="match status" value="1"/>
</dbReference>
<reference evidence="4 5" key="1">
    <citation type="submission" date="2020-06" db="EMBL/GenBank/DDBJ databases">
        <title>Dyadobacter sandarakinus sp. nov., isolated from the soil of the Arctic Yellow River Station.</title>
        <authorList>
            <person name="Zhang Y."/>
            <person name="Peng F."/>
        </authorList>
    </citation>
    <scope>NUCLEOTIDE SEQUENCE [LARGE SCALE GENOMIC DNA]</scope>
    <source>
        <strain evidence="4 5">Q3-56</strain>
    </source>
</reference>
<dbReference type="InterPro" id="IPR036388">
    <property type="entry name" value="WH-like_DNA-bd_sf"/>
</dbReference>
<evidence type="ECO:0000313" key="4">
    <source>
        <dbReference type="EMBL" id="QRR02215.1"/>
    </source>
</evidence>
<name>A0ABX7I8V4_9BACT</name>
<dbReference type="SUPFAM" id="SSF46894">
    <property type="entry name" value="C-terminal effector domain of the bipartite response regulators"/>
    <property type="match status" value="1"/>
</dbReference>
<feature type="domain" description="HTH luxR-type" evidence="3">
    <location>
        <begin position="904"/>
        <end position="961"/>
    </location>
</feature>
<dbReference type="Gene3D" id="2.60.40.10">
    <property type="entry name" value="Immunoglobulins"/>
    <property type="match status" value="1"/>
</dbReference>
<dbReference type="SUPFAM" id="SSF101898">
    <property type="entry name" value="NHL repeat"/>
    <property type="match status" value="1"/>
</dbReference>
<dbReference type="Gene3D" id="1.10.10.10">
    <property type="entry name" value="Winged helix-like DNA-binding domain superfamily/Winged helix DNA-binding domain"/>
    <property type="match status" value="1"/>
</dbReference>
<dbReference type="SMART" id="SM00421">
    <property type="entry name" value="HTH_LUXR"/>
    <property type="match status" value="1"/>
</dbReference>
<dbReference type="EMBL" id="CP056775">
    <property type="protein sequence ID" value="QRR02215.1"/>
    <property type="molecule type" value="Genomic_DNA"/>
</dbReference>
<protein>
    <submittedName>
        <fullName evidence="4">LuxR family transcriptional regulator</fullName>
    </submittedName>
</protein>
<feature type="transmembrane region" description="Helical" evidence="2">
    <location>
        <begin position="758"/>
        <end position="778"/>
    </location>
</feature>
<dbReference type="InterPro" id="IPR016032">
    <property type="entry name" value="Sig_transdc_resp-reg_C-effctor"/>
</dbReference>
<dbReference type="InterPro" id="IPR011123">
    <property type="entry name" value="Y_Y_Y"/>
</dbReference>
<evidence type="ECO:0000313" key="5">
    <source>
        <dbReference type="Proteomes" id="UP000612680"/>
    </source>
</evidence>
<feature type="coiled-coil region" evidence="1">
    <location>
        <begin position="791"/>
        <end position="859"/>
    </location>
</feature>
<feature type="transmembrane region" description="Helical" evidence="2">
    <location>
        <begin position="20"/>
        <end position="40"/>
    </location>
</feature>
<keyword evidence="2" id="KW-0472">Membrane</keyword>